<organism evidence="1 5">
    <name type="scientific">Adineta steineri</name>
    <dbReference type="NCBI Taxonomy" id="433720"/>
    <lineage>
        <taxon>Eukaryota</taxon>
        <taxon>Metazoa</taxon>
        <taxon>Spiralia</taxon>
        <taxon>Gnathifera</taxon>
        <taxon>Rotifera</taxon>
        <taxon>Eurotatoria</taxon>
        <taxon>Bdelloidea</taxon>
        <taxon>Adinetida</taxon>
        <taxon>Adinetidae</taxon>
        <taxon>Adineta</taxon>
    </lineage>
</organism>
<dbReference type="SUPFAM" id="SSF56784">
    <property type="entry name" value="HAD-like"/>
    <property type="match status" value="1"/>
</dbReference>
<evidence type="ECO:0000313" key="5">
    <source>
        <dbReference type="Proteomes" id="UP000663877"/>
    </source>
</evidence>
<dbReference type="EMBL" id="CAJNOM010000273">
    <property type="protein sequence ID" value="CAF1308604.1"/>
    <property type="molecule type" value="Genomic_DNA"/>
</dbReference>
<dbReference type="EMBL" id="CAJNOM010000272">
    <property type="protein sequence ID" value="CAF1307516.1"/>
    <property type="molecule type" value="Genomic_DNA"/>
</dbReference>
<keyword evidence="4" id="KW-1185">Reference proteome</keyword>
<reference evidence="1" key="1">
    <citation type="submission" date="2021-02" db="EMBL/GenBank/DDBJ databases">
        <authorList>
            <person name="Nowell W R."/>
        </authorList>
    </citation>
    <scope>NUCLEOTIDE SEQUENCE</scope>
</reference>
<dbReference type="InterPro" id="IPR023214">
    <property type="entry name" value="HAD_sf"/>
</dbReference>
<dbReference type="Proteomes" id="UP000663877">
    <property type="component" value="Unassembled WGS sequence"/>
</dbReference>
<dbReference type="Gene3D" id="1.20.1440.310">
    <property type="match status" value="1"/>
</dbReference>
<accession>A0A813WFV3</accession>
<evidence type="ECO:0000313" key="4">
    <source>
        <dbReference type="Proteomes" id="UP000663832"/>
    </source>
</evidence>
<dbReference type="OrthoDB" id="5182398at2759"/>
<name>A0A813WFV3_9BILA</name>
<dbReference type="AlphaFoldDB" id="A0A813WFV3"/>
<dbReference type="EMBL" id="CAJNOI010000024">
    <property type="protein sequence ID" value="CAF0850157.1"/>
    <property type="molecule type" value="Genomic_DNA"/>
</dbReference>
<evidence type="ECO:0000313" key="3">
    <source>
        <dbReference type="EMBL" id="CAF1308604.1"/>
    </source>
</evidence>
<evidence type="ECO:0000313" key="1">
    <source>
        <dbReference type="EMBL" id="CAF0850157.1"/>
    </source>
</evidence>
<proteinExistence type="predicted"/>
<evidence type="ECO:0000313" key="2">
    <source>
        <dbReference type="EMBL" id="CAF1307516.1"/>
    </source>
</evidence>
<protein>
    <submittedName>
        <fullName evidence="1">Uncharacterized protein</fullName>
    </submittedName>
</protein>
<dbReference type="Gene3D" id="3.40.50.1000">
    <property type="entry name" value="HAD superfamily/HAD-like"/>
    <property type="match status" value="1"/>
</dbReference>
<gene>
    <name evidence="1" type="ORF">BJG266_LOCUS7795</name>
    <name evidence="2" type="ORF">QVE165_LOCUS31600</name>
    <name evidence="3" type="ORF">QVE165_LOCUS31659</name>
</gene>
<sequence>MISDNANSGSYACFDSDQTTYQWDLEESIFAYLEMKNVLTREKLDPALKLSPFLDTDEHEESLFSYYQRLCTTIDDVVCYMWIAQAFSGMTLQELKFYVDEMLQSNTGNTTIKTILTTSSNNSIIQTEYDAPIPNFYKAQQELYNRLMANGIEVFVVTASNEELIRMVVADPKYGYNVKPQNVIGIATLLKDNTQLTVSRKQIQDDTYDQMQNLNLKLTSYLWSPQSMFVGKYGAILTYINQWKMPVLVAGDTPTSDGYMMFHAYNQQRGTIRLWVNRKDAYLTLIKQMKNQYASEQEQNDLPVTADKNWIYVTPNDLGPENGMLSDVTSKKKEVLKDKIHYLFSVSRTYAK</sequence>
<comment type="caution">
    <text evidence="1">The sequence shown here is derived from an EMBL/GenBank/DDBJ whole genome shotgun (WGS) entry which is preliminary data.</text>
</comment>
<dbReference type="InterPro" id="IPR036412">
    <property type="entry name" value="HAD-like_sf"/>
</dbReference>
<dbReference type="Proteomes" id="UP000663832">
    <property type="component" value="Unassembled WGS sequence"/>
</dbReference>